<dbReference type="HOGENOM" id="CLU_2408174_0_0_6"/>
<name>Q47ZE6_COLP3</name>
<evidence type="ECO:0000256" key="1">
    <source>
        <dbReference type="SAM" id="Phobius"/>
    </source>
</evidence>
<keyword evidence="1" id="KW-0812">Transmembrane</keyword>
<dbReference type="AlphaFoldDB" id="Q47ZE6"/>
<feature type="transmembrane region" description="Helical" evidence="1">
    <location>
        <begin position="60"/>
        <end position="81"/>
    </location>
</feature>
<dbReference type="KEGG" id="cps:CPS_3127"/>
<accession>Q47ZE6</accession>
<gene>
    <name evidence="2" type="ordered locus">CPS_3127</name>
</gene>
<proteinExistence type="predicted"/>
<dbReference type="EMBL" id="CP000083">
    <property type="protein sequence ID" value="AAZ24261.1"/>
    <property type="molecule type" value="Genomic_DNA"/>
</dbReference>
<organism evidence="2 3">
    <name type="scientific">Colwellia psychrerythraea (strain 34H / ATCC BAA-681)</name>
    <name type="common">Vibrio psychroerythus</name>
    <dbReference type="NCBI Taxonomy" id="167879"/>
    <lineage>
        <taxon>Bacteria</taxon>
        <taxon>Pseudomonadati</taxon>
        <taxon>Pseudomonadota</taxon>
        <taxon>Gammaproteobacteria</taxon>
        <taxon>Alteromonadales</taxon>
        <taxon>Colwelliaceae</taxon>
        <taxon>Colwellia</taxon>
    </lineage>
</organism>
<reference evidence="2" key="1">
    <citation type="journal article" date="2005" name="Proc. Natl. Acad. Sci. U.S.A.">
        <title>The psychrophilic lifestyle as revealed by the genome sequence of Colwellia psychrerythraea 34H through genomic and proteomic analyses.</title>
        <authorList>
            <person name="Methe B.A."/>
            <person name="Nelson K.E."/>
            <person name="Deming J.W."/>
            <person name="Momen B."/>
            <person name="Melamud E."/>
            <person name="Zhang X."/>
            <person name="Moult J."/>
            <person name="Madupu R."/>
            <person name="Nelson W.C."/>
            <person name="Dodson R.J."/>
            <person name="Brinkac L.M."/>
            <person name="Daugherty S.C."/>
            <person name="Durkin A.S."/>
            <person name="DeBoy R.T."/>
            <person name="Kolonay J.F."/>
            <person name="Sullivan S.A."/>
            <person name="Zhou L."/>
            <person name="Davidsen T.M."/>
            <person name="Wu M."/>
            <person name="Huston A.L."/>
            <person name="Lewis M."/>
            <person name="Weaver B."/>
            <person name="Weidman J.F."/>
            <person name="Khouri H."/>
            <person name="Utterback T.R."/>
            <person name="Feldblyum T.V."/>
            <person name="Fraser C.M."/>
        </authorList>
    </citation>
    <scope>NUCLEOTIDE SEQUENCE [LARGE SCALE GENOMIC DNA]</scope>
    <source>
        <strain evidence="2">34H</strain>
    </source>
</reference>
<sequence>MLNFKLSSIWGFAGMAIGLCAFLFNYYMVPISLPGYKVLVSPAIFTLRFFSEETYFAPKMILFLSGQFVGYFLLGCIVQLIKQITLRKNKSL</sequence>
<evidence type="ECO:0000313" key="3">
    <source>
        <dbReference type="Proteomes" id="UP000000547"/>
    </source>
</evidence>
<dbReference type="STRING" id="167879.CPS_3127"/>
<keyword evidence="1" id="KW-0472">Membrane</keyword>
<dbReference type="Proteomes" id="UP000000547">
    <property type="component" value="Chromosome"/>
</dbReference>
<protein>
    <submittedName>
        <fullName evidence="2">Uncharacterized protein</fullName>
    </submittedName>
</protein>
<keyword evidence="1" id="KW-1133">Transmembrane helix</keyword>
<evidence type="ECO:0000313" key="2">
    <source>
        <dbReference type="EMBL" id="AAZ24261.1"/>
    </source>
</evidence>
<feature type="transmembrane region" description="Helical" evidence="1">
    <location>
        <begin position="9"/>
        <end position="29"/>
    </location>
</feature>